<dbReference type="OrthoDB" id="999895at2759"/>
<evidence type="ECO:0000313" key="2">
    <source>
        <dbReference type="EMBL" id="KAA3484968.1"/>
    </source>
</evidence>
<dbReference type="AlphaFoldDB" id="A0A5B6WU90"/>
<reference evidence="3" key="1">
    <citation type="journal article" date="2019" name="Plant Biotechnol. J.">
        <title>Genome sequencing of the Australian wild diploid species Gossypium australe highlights disease resistance and delayed gland morphogenesis.</title>
        <authorList>
            <person name="Cai Y."/>
            <person name="Cai X."/>
            <person name="Wang Q."/>
            <person name="Wang P."/>
            <person name="Zhang Y."/>
            <person name="Cai C."/>
            <person name="Xu Y."/>
            <person name="Wang K."/>
            <person name="Zhou Z."/>
            <person name="Wang C."/>
            <person name="Geng S."/>
            <person name="Li B."/>
            <person name="Dong Q."/>
            <person name="Hou Y."/>
            <person name="Wang H."/>
            <person name="Ai P."/>
            <person name="Liu Z."/>
            <person name="Yi F."/>
            <person name="Sun M."/>
            <person name="An G."/>
            <person name="Cheng J."/>
            <person name="Zhang Y."/>
            <person name="Shi Q."/>
            <person name="Xie Y."/>
            <person name="Shi X."/>
            <person name="Chang Y."/>
            <person name="Huang F."/>
            <person name="Chen Y."/>
            <person name="Hong S."/>
            <person name="Mi L."/>
            <person name="Sun Q."/>
            <person name="Zhang L."/>
            <person name="Zhou B."/>
            <person name="Peng R."/>
            <person name="Zhang X."/>
            <person name="Liu F."/>
        </authorList>
    </citation>
    <scope>NUCLEOTIDE SEQUENCE [LARGE SCALE GENOMIC DNA]</scope>
    <source>
        <strain evidence="3">cv. PA1801</strain>
    </source>
</reference>
<sequence length="120" mass="13986">MGIIDADRLVRKRKLVDFDSGHHEREESLEDNVKRQKHAGQNSVRMEDLKLVEGNQEEDIGGCQSASRPDAIKIISWNVHGLGNPWAVRRLQFLLKQHNPDMVFLMETKVDSKRMERIRR</sequence>
<feature type="compositionally biased region" description="Basic and acidic residues" evidence="1">
    <location>
        <begin position="20"/>
        <end position="34"/>
    </location>
</feature>
<name>A0A5B6WU90_9ROSI</name>
<organism evidence="2 3">
    <name type="scientific">Gossypium australe</name>
    <dbReference type="NCBI Taxonomy" id="47621"/>
    <lineage>
        <taxon>Eukaryota</taxon>
        <taxon>Viridiplantae</taxon>
        <taxon>Streptophyta</taxon>
        <taxon>Embryophyta</taxon>
        <taxon>Tracheophyta</taxon>
        <taxon>Spermatophyta</taxon>
        <taxon>Magnoliopsida</taxon>
        <taxon>eudicotyledons</taxon>
        <taxon>Gunneridae</taxon>
        <taxon>Pentapetalae</taxon>
        <taxon>rosids</taxon>
        <taxon>malvids</taxon>
        <taxon>Malvales</taxon>
        <taxon>Malvaceae</taxon>
        <taxon>Malvoideae</taxon>
        <taxon>Gossypium</taxon>
    </lineage>
</organism>
<proteinExistence type="predicted"/>
<protein>
    <submittedName>
        <fullName evidence="2">BEACH domain-containing lvsC</fullName>
    </submittedName>
</protein>
<dbReference type="Proteomes" id="UP000325315">
    <property type="component" value="Unassembled WGS sequence"/>
</dbReference>
<evidence type="ECO:0000256" key="1">
    <source>
        <dbReference type="SAM" id="MobiDB-lite"/>
    </source>
</evidence>
<keyword evidence="3" id="KW-1185">Reference proteome</keyword>
<evidence type="ECO:0000313" key="3">
    <source>
        <dbReference type="Proteomes" id="UP000325315"/>
    </source>
</evidence>
<feature type="region of interest" description="Disordered" evidence="1">
    <location>
        <begin position="20"/>
        <end position="48"/>
    </location>
</feature>
<dbReference type="InterPro" id="IPR036691">
    <property type="entry name" value="Endo/exonu/phosph_ase_sf"/>
</dbReference>
<dbReference type="Gene3D" id="3.60.10.10">
    <property type="entry name" value="Endonuclease/exonuclease/phosphatase"/>
    <property type="match status" value="1"/>
</dbReference>
<accession>A0A5B6WU90</accession>
<gene>
    <name evidence="2" type="ORF">EPI10_007018</name>
</gene>
<dbReference type="SUPFAM" id="SSF56219">
    <property type="entry name" value="DNase I-like"/>
    <property type="match status" value="1"/>
</dbReference>
<comment type="caution">
    <text evidence="2">The sequence shown here is derived from an EMBL/GenBank/DDBJ whole genome shotgun (WGS) entry which is preliminary data.</text>
</comment>
<dbReference type="EMBL" id="SMMG02000002">
    <property type="protein sequence ID" value="KAA3484968.1"/>
    <property type="molecule type" value="Genomic_DNA"/>
</dbReference>